<dbReference type="InterPro" id="IPR045260">
    <property type="entry name" value="Sec12-like"/>
</dbReference>
<feature type="repeat" description="WD" evidence="11">
    <location>
        <begin position="170"/>
        <end position="198"/>
    </location>
</feature>
<dbReference type="EMBL" id="JAPWTJ010000485">
    <property type="protein sequence ID" value="KAJ8978018.1"/>
    <property type="molecule type" value="Genomic_DNA"/>
</dbReference>
<dbReference type="PROSITE" id="PS50082">
    <property type="entry name" value="WD_REPEATS_2"/>
    <property type="match status" value="2"/>
</dbReference>
<keyword evidence="13" id="KW-1185">Reference proteome</keyword>
<protein>
    <recommendedName>
        <fullName evidence="14">Prolactin regulatory element-binding protein</fullName>
    </recommendedName>
</protein>
<evidence type="ECO:0000256" key="5">
    <source>
        <dbReference type="ARBA" id="ARBA00022737"/>
    </source>
</evidence>
<keyword evidence="2" id="KW-0813">Transport</keyword>
<evidence type="ECO:0000313" key="12">
    <source>
        <dbReference type="EMBL" id="KAJ8978018.1"/>
    </source>
</evidence>
<evidence type="ECO:0000256" key="2">
    <source>
        <dbReference type="ARBA" id="ARBA00022448"/>
    </source>
</evidence>
<evidence type="ECO:0008006" key="14">
    <source>
        <dbReference type="Google" id="ProtNLM"/>
    </source>
</evidence>
<comment type="subcellular location">
    <subcellularLocation>
        <location evidence="1">Endoplasmic reticulum membrane</location>
        <topology evidence="1">Single-pass membrane protein</topology>
    </subcellularLocation>
</comment>
<keyword evidence="5" id="KW-0677">Repeat</keyword>
<gene>
    <name evidence="12" type="ORF">NQ317_002780</name>
</gene>
<evidence type="ECO:0000256" key="11">
    <source>
        <dbReference type="PROSITE-ProRule" id="PRU00221"/>
    </source>
</evidence>
<evidence type="ECO:0000256" key="3">
    <source>
        <dbReference type="ARBA" id="ARBA00022574"/>
    </source>
</evidence>
<keyword evidence="4" id="KW-0812">Transmembrane</keyword>
<dbReference type="SUPFAM" id="SSF50978">
    <property type="entry name" value="WD40 repeat-like"/>
    <property type="match status" value="1"/>
</dbReference>
<evidence type="ECO:0000256" key="8">
    <source>
        <dbReference type="ARBA" id="ARBA00022927"/>
    </source>
</evidence>
<dbReference type="SMART" id="SM00320">
    <property type="entry name" value="WD40"/>
    <property type="match status" value="2"/>
</dbReference>
<keyword evidence="6" id="KW-0256">Endoplasmic reticulum</keyword>
<sequence length="309" mass="34831">MPPARKNFENILARVNFPLYTVQMLTNRHVIVGGGGGSSKTGVANGFEIFELSHDGKKFVAEEVTRHETGASVVMNCSTYSDIKHSYLVAGQESHCQFYNVNSVLVSEEEEIENIGNNHSEIRQRKPRAKEKTDNNRNIRKKLKFIINPSDCIQTDFNGPEPLSRVARISPNGKLLATGGTDGDVRLWKFPNLQPAAVLKAHKKEVDDLDFSHYGNYLISVAKDGQAVLWDCVKGKEIRKLTWKQPEGSKYLYKRCRFGIVEGEDKKCALYMLANPTGLAKKQKSYLQQWLPEEGVIKRGAEFDEAFLH</sequence>
<dbReference type="PANTHER" id="PTHR23284">
    <property type="entry name" value="PROLACTIN REGULATORY ELEMENT BINDING PROTEIN"/>
    <property type="match status" value="1"/>
</dbReference>
<evidence type="ECO:0000256" key="1">
    <source>
        <dbReference type="ARBA" id="ARBA00004389"/>
    </source>
</evidence>
<comment type="caution">
    <text evidence="12">The sequence shown here is derived from an EMBL/GenBank/DDBJ whole genome shotgun (WGS) entry which is preliminary data.</text>
</comment>
<dbReference type="PANTHER" id="PTHR23284:SF0">
    <property type="entry name" value="PROLACTIN REGULATORY ELEMENT-BINDING PROTEIN"/>
    <property type="match status" value="1"/>
</dbReference>
<proteinExistence type="predicted"/>
<dbReference type="InterPro" id="IPR036322">
    <property type="entry name" value="WD40_repeat_dom_sf"/>
</dbReference>
<keyword evidence="9" id="KW-1133">Transmembrane helix</keyword>
<evidence type="ECO:0000256" key="6">
    <source>
        <dbReference type="ARBA" id="ARBA00022824"/>
    </source>
</evidence>
<organism evidence="12 13">
    <name type="scientific">Molorchus minor</name>
    <dbReference type="NCBI Taxonomy" id="1323400"/>
    <lineage>
        <taxon>Eukaryota</taxon>
        <taxon>Metazoa</taxon>
        <taxon>Ecdysozoa</taxon>
        <taxon>Arthropoda</taxon>
        <taxon>Hexapoda</taxon>
        <taxon>Insecta</taxon>
        <taxon>Pterygota</taxon>
        <taxon>Neoptera</taxon>
        <taxon>Endopterygota</taxon>
        <taxon>Coleoptera</taxon>
        <taxon>Polyphaga</taxon>
        <taxon>Cucujiformia</taxon>
        <taxon>Chrysomeloidea</taxon>
        <taxon>Cerambycidae</taxon>
        <taxon>Lamiinae</taxon>
        <taxon>Monochamini</taxon>
        <taxon>Molorchus</taxon>
    </lineage>
</organism>
<evidence type="ECO:0000256" key="10">
    <source>
        <dbReference type="ARBA" id="ARBA00023136"/>
    </source>
</evidence>
<keyword evidence="8" id="KW-0653">Protein transport</keyword>
<dbReference type="InterPro" id="IPR015943">
    <property type="entry name" value="WD40/YVTN_repeat-like_dom_sf"/>
</dbReference>
<dbReference type="PROSITE" id="PS50294">
    <property type="entry name" value="WD_REPEATS_REGION"/>
    <property type="match status" value="1"/>
</dbReference>
<dbReference type="Gene3D" id="2.130.10.10">
    <property type="entry name" value="YVTN repeat-like/Quinoprotein amine dehydrogenase"/>
    <property type="match status" value="1"/>
</dbReference>
<dbReference type="InterPro" id="IPR001680">
    <property type="entry name" value="WD40_rpt"/>
</dbReference>
<evidence type="ECO:0000256" key="9">
    <source>
        <dbReference type="ARBA" id="ARBA00022989"/>
    </source>
</evidence>
<dbReference type="Proteomes" id="UP001162164">
    <property type="component" value="Unassembled WGS sequence"/>
</dbReference>
<feature type="repeat" description="WD" evidence="11">
    <location>
        <begin position="199"/>
        <end position="240"/>
    </location>
</feature>
<dbReference type="Pfam" id="PF00400">
    <property type="entry name" value="WD40"/>
    <property type="match status" value="2"/>
</dbReference>
<keyword evidence="7" id="KW-0931">ER-Golgi transport</keyword>
<accession>A0ABQ9JII5</accession>
<evidence type="ECO:0000256" key="7">
    <source>
        <dbReference type="ARBA" id="ARBA00022892"/>
    </source>
</evidence>
<evidence type="ECO:0000256" key="4">
    <source>
        <dbReference type="ARBA" id="ARBA00022692"/>
    </source>
</evidence>
<keyword evidence="10" id="KW-0472">Membrane</keyword>
<keyword evidence="3 11" id="KW-0853">WD repeat</keyword>
<evidence type="ECO:0000313" key="13">
    <source>
        <dbReference type="Proteomes" id="UP001162164"/>
    </source>
</evidence>
<name>A0ABQ9JII5_9CUCU</name>
<reference evidence="12" key="1">
    <citation type="journal article" date="2023" name="Insect Mol. Biol.">
        <title>Genome sequencing provides insights into the evolution of gene families encoding plant cell wall-degrading enzymes in longhorned beetles.</title>
        <authorList>
            <person name="Shin N.R."/>
            <person name="Okamura Y."/>
            <person name="Kirsch R."/>
            <person name="Pauchet Y."/>
        </authorList>
    </citation>
    <scope>NUCLEOTIDE SEQUENCE</scope>
    <source>
        <strain evidence="12">MMC_N1</strain>
    </source>
</reference>